<keyword evidence="13" id="KW-1185">Reference proteome</keyword>
<evidence type="ECO:0000313" key="13">
    <source>
        <dbReference type="Proteomes" id="UP000655225"/>
    </source>
</evidence>
<keyword evidence="9 11" id="KW-0496">Mitochondrion</keyword>
<comment type="similarity">
    <text evidence="2 11">Belongs to the complex I NDUFA13 subunit family.</text>
</comment>
<evidence type="ECO:0000256" key="5">
    <source>
        <dbReference type="ARBA" id="ARBA00022692"/>
    </source>
</evidence>
<evidence type="ECO:0000256" key="2">
    <source>
        <dbReference type="ARBA" id="ARBA00007312"/>
    </source>
</evidence>
<evidence type="ECO:0000256" key="10">
    <source>
        <dbReference type="ARBA" id="ARBA00023136"/>
    </source>
</evidence>
<keyword evidence="6 11" id="KW-0999">Mitochondrion inner membrane</keyword>
<comment type="caution">
    <text evidence="11">Lacks conserved residue(s) required for the propagation of feature annotation.</text>
</comment>
<evidence type="ECO:0000256" key="9">
    <source>
        <dbReference type="ARBA" id="ARBA00023128"/>
    </source>
</evidence>
<dbReference type="GO" id="GO:0045271">
    <property type="term" value="C:respiratory chain complex I"/>
    <property type="evidence" value="ECO:0007669"/>
    <property type="project" value="UniProtKB-UniRule"/>
</dbReference>
<feature type="transmembrane region" description="Helical" evidence="11">
    <location>
        <begin position="177"/>
        <end position="197"/>
    </location>
</feature>
<keyword evidence="8 11" id="KW-1133">Transmembrane helix</keyword>
<sequence>MTEAMIRKKPGMVSVKEMPVLQDGPPPGGFAPVRYARRIPTKGPSAIAMFLTAFGAFSWGMYQVGIGNKIRRELKEEKYAARRAILPILQAEEDERFVKEWKKYLEEEARIMKDVPGWKVGESVYHSGRWMPPATGELRPDIWIYKEQAFNIPTLLRIFRKVAAPSWSSYDKVQARLQLVAVLVLTLGISLGFNFLGHDFYNALANKDAEQCTKQLLYYLGNSAGDIPVSTLLHPTKINTDLSSTAKCSQFLGA</sequence>
<comment type="subcellular location">
    <subcellularLocation>
        <location evidence="1 11">Mitochondrion inner membrane</location>
        <topology evidence="1 11">Single-pass membrane protein</topology>
        <orientation evidence="1 11">Matrix side</orientation>
    </subcellularLocation>
</comment>
<keyword evidence="3 11" id="KW-0813">Transport</keyword>
<comment type="caution">
    <text evidence="12">The sequence shown here is derived from an EMBL/GenBank/DDBJ whole genome shotgun (WGS) entry which is preliminary data.</text>
</comment>
<evidence type="ECO:0000256" key="7">
    <source>
        <dbReference type="ARBA" id="ARBA00022982"/>
    </source>
</evidence>
<evidence type="ECO:0000256" key="3">
    <source>
        <dbReference type="ARBA" id="ARBA00022448"/>
    </source>
</evidence>
<dbReference type="OrthoDB" id="3308at2759"/>
<keyword evidence="5 11" id="KW-0812">Transmembrane</keyword>
<evidence type="ECO:0000256" key="8">
    <source>
        <dbReference type="ARBA" id="ARBA00022989"/>
    </source>
</evidence>
<dbReference type="GO" id="GO:0005743">
    <property type="term" value="C:mitochondrial inner membrane"/>
    <property type="evidence" value="ECO:0007669"/>
    <property type="project" value="UniProtKB-SubCell"/>
</dbReference>
<reference evidence="12 13" key="1">
    <citation type="submission" date="2020-04" db="EMBL/GenBank/DDBJ databases">
        <title>Plant Genome Project.</title>
        <authorList>
            <person name="Zhang R.-G."/>
        </authorList>
    </citation>
    <scope>NUCLEOTIDE SEQUENCE [LARGE SCALE GENOMIC DNA]</scope>
    <source>
        <strain evidence="12">YNK0</strain>
        <tissue evidence="12">Leaf</tissue>
    </source>
</reference>
<evidence type="ECO:0000256" key="4">
    <source>
        <dbReference type="ARBA" id="ARBA00022660"/>
    </source>
</evidence>
<evidence type="ECO:0000256" key="11">
    <source>
        <dbReference type="RuleBase" id="RU368034"/>
    </source>
</evidence>
<keyword evidence="4 11" id="KW-0679">Respiratory chain</keyword>
<evidence type="ECO:0000256" key="6">
    <source>
        <dbReference type="ARBA" id="ARBA00022792"/>
    </source>
</evidence>
<proteinExistence type="inferred from homology"/>
<dbReference type="AlphaFoldDB" id="A0A834ZG98"/>
<comment type="function">
    <text evidence="11">Complex I functions in the transfer of electrons from NADH to the respiratory chain. Accessory subunit of the mitochondrial membrane respiratory chain NADH dehydrogenase (Complex I), that is believed not to be involved in catalysis.</text>
</comment>
<dbReference type="InterPro" id="IPR009346">
    <property type="entry name" value="GRIM-19"/>
</dbReference>
<feature type="transmembrane region" description="Helical" evidence="11">
    <location>
        <begin position="44"/>
        <end position="62"/>
    </location>
</feature>
<dbReference type="Pfam" id="PF06212">
    <property type="entry name" value="GRIM-19"/>
    <property type="match status" value="1"/>
</dbReference>
<evidence type="ECO:0000313" key="12">
    <source>
        <dbReference type="EMBL" id="KAF8402022.1"/>
    </source>
</evidence>
<dbReference type="PANTHER" id="PTHR12966">
    <property type="entry name" value="NADH DEHYDROGENASE UBIQUINONE 1 ALPHA SUBCOMPLEX SUBUNIT 13"/>
    <property type="match status" value="1"/>
</dbReference>
<keyword evidence="10 11" id="KW-0472">Membrane</keyword>
<dbReference type="PANTHER" id="PTHR12966:SF0">
    <property type="entry name" value="NADH DEHYDROGENASE [UBIQUINONE] 1 ALPHA SUBCOMPLEX SUBUNIT 13"/>
    <property type="match status" value="1"/>
</dbReference>
<evidence type="ECO:0000256" key="1">
    <source>
        <dbReference type="ARBA" id="ARBA00004298"/>
    </source>
</evidence>
<name>A0A834ZG98_TETSI</name>
<accession>A0A834ZG98</accession>
<gene>
    <name evidence="12" type="ORF">HHK36_012973</name>
</gene>
<keyword evidence="7 11" id="KW-0249">Electron transport</keyword>
<protein>
    <recommendedName>
        <fullName evidence="11">NADH dehydrogenase [ubiquinone] 1 alpha subcomplex subunit 13</fullName>
    </recommendedName>
</protein>
<dbReference type="EMBL" id="JABCRI010000008">
    <property type="protein sequence ID" value="KAF8402022.1"/>
    <property type="molecule type" value="Genomic_DNA"/>
</dbReference>
<dbReference type="Proteomes" id="UP000655225">
    <property type="component" value="Unassembled WGS sequence"/>
</dbReference>
<organism evidence="12 13">
    <name type="scientific">Tetracentron sinense</name>
    <name type="common">Spur-leaf</name>
    <dbReference type="NCBI Taxonomy" id="13715"/>
    <lineage>
        <taxon>Eukaryota</taxon>
        <taxon>Viridiplantae</taxon>
        <taxon>Streptophyta</taxon>
        <taxon>Embryophyta</taxon>
        <taxon>Tracheophyta</taxon>
        <taxon>Spermatophyta</taxon>
        <taxon>Magnoliopsida</taxon>
        <taxon>Trochodendrales</taxon>
        <taxon>Trochodendraceae</taxon>
        <taxon>Tetracentron</taxon>
    </lineage>
</organism>